<dbReference type="Gene3D" id="1.10.10.60">
    <property type="entry name" value="Homeodomain-like"/>
    <property type="match status" value="1"/>
</dbReference>
<dbReference type="PROSITE" id="PS00688">
    <property type="entry name" value="SIGMA54_INTERACT_3"/>
    <property type="match status" value="1"/>
</dbReference>
<evidence type="ECO:0000313" key="7">
    <source>
        <dbReference type="EMBL" id="MCY7008893.1"/>
    </source>
</evidence>
<dbReference type="InterPro" id="IPR058031">
    <property type="entry name" value="AAA_lid_NorR"/>
</dbReference>
<dbReference type="CDD" id="cd00009">
    <property type="entry name" value="AAA"/>
    <property type="match status" value="1"/>
</dbReference>
<evidence type="ECO:0000256" key="3">
    <source>
        <dbReference type="ARBA" id="ARBA00023015"/>
    </source>
</evidence>
<evidence type="ECO:0000313" key="8">
    <source>
        <dbReference type="Proteomes" id="UP001062738"/>
    </source>
</evidence>
<evidence type="ECO:0000259" key="6">
    <source>
        <dbReference type="PROSITE" id="PS50112"/>
    </source>
</evidence>
<organism evidence="7 8">
    <name type="scientific">Fusobacterium simiae</name>
    <dbReference type="NCBI Taxonomy" id="855"/>
    <lineage>
        <taxon>Bacteria</taxon>
        <taxon>Fusobacteriati</taxon>
        <taxon>Fusobacteriota</taxon>
        <taxon>Fusobacteriia</taxon>
        <taxon>Fusobacteriales</taxon>
        <taxon>Fusobacteriaceae</taxon>
        <taxon>Fusobacterium</taxon>
    </lineage>
</organism>
<evidence type="ECO:0000259" key="5">
    <source>
        <dbReference type="PROSITE" id="PS50045"/>
    </source>
</evidence>
<dbReference type="SUPFAM" id="SSF55785">
    <property type="entry name" value="PYP-like sensor domain (PAS domain)"/>
    <property type="match status" value="1"/>
</dbReference>
<keyword evidence="3" id="KW-0805">Transcription regulation</keyword>
<dbReference type="Gene3D" id="3.30.450.20">
    <property type="entry name" value="PAS domain"/>
    <property type="match status" value="1"/>
</dbReference>
<dbReference type="Proteomes" id="UP001062738">
    <property type="component" value="Unassembled WGS sequence"/>
</dbReference>
<dbReference type="PROSITE" id="PS50045">
    <property type="entry name" value="SIGMA54_INTERACT_4"/>
    <property type="match status" value="1"/>
</dbReference>
<evidence type="ECO:0000256" key="4">
    <source>
        <dbReference type="ARBA" id="ARBA00023163"/>
    </source>
</evidence>
<dbReference type="PANTHER" id="PTHR32071">
    <property type="entry name" value="TRANSCRIPTIONAL REGULATORY PROTEIN"/>
    <property type="match status" value="1"/>
</dbReference>
<feature type="domain" description="Sigma-54 factor interaction" evidence="5">
    <location>
        <begin position="206"/>
        <end position="435"/>
    </location>
</feature>
<dbReference type="SUPFAM" id="SSF52540">
    <property type="entry name" value="P-loop containing nucleoside triphosphate hydrolases"/>
    <property type="match status" value="1"/>
</dbReference>
<dbReference type="NCBIfam" id="TIGR00229">
    <property type="entry name" value="sensory_box"/>
    <property type="match status" value="1"/>
</dbReference>
<dbReference type="Pfam" id="PF02954">
    <property type="entry name" value="HTH_8"/>
    <property type="match status" value="1"/>
</dbReference>
<dbReference type="SMART" id="SM00091">
    <property type="entry name" value="PAS"/>
    <property type="match status" value="1"/>
</dbReference>
<proteinExistence type="predicted"/>
<dbReference type="InterPro" id="IPR035965">
    <property type="entry name" value="PAS-like_dom_sf"/>
</dbReference>
<dbReference type="PROSITE" id="PS50112">
    <property type="entry name" value="PAS"/>
    <property type="match status" value="1"/>
</dbReference>
<keyword evidence="8" id="KW-1185">Reference proteome</keyword>
<evidence type="ECO:0000256" key="2">
    <source>
        <dbReference type="ARBA" id="ARBA00022840"/>
    </source>
</evidence>
<keyword evidence="2" id="KW-0067">ATP-binding</keyword>
<keyword evidence="4" id="KW-0804">Transcription</keyword>
<sequence>MKISDIIKKSTISSNLNIKSNLIFPLDINIDQIDINEIEGEFIYFEDNKKIIGNISKNLIAYLQNKKIHNFFPDIMDKIKEGIIAIDENGKIFYANKNYSKILGIPLYHIIGKYIQDIEKEASIIKVLSTHKEIFKKNNYIKSLNKYVDVKILPLFIKNEFKGAISIFNDITEITNLNKEVIRISSVAEEYNQKLELIKELKNSKIVGEDPKYLELITKALIVSKTDVTVLILGENGVGKDVLSNFIHNNSKRASKPFITLNCATIPESLIESELFGYEGGSFTGAKQKGKIGKFQLADQGTIFLDEIGDMSFAMQAKLLRTLETGEIEKIGNESNIKVDVRVIAATNQNLEKKIEEGSFREDLYYRLSIITLEIPPLRERNHDIILLINSYLNYYNKKYNKNLNISTKAYSALLEYNWPGNIRELKNCIEHAVILTNGDCIYLENLPKKFQNKALEDKFVTLEELLNKKEKEILLNSLISNNWNKEKVAKILGIGQRTLYRKIKKYEIKLP</sequence>
<dbReference type="PANTHER" id="PTHR32071:SF57">
    <property type="entry name" value="C4-DICARBOXYLATE TRANSPORT TRANSCRIPTIONAL REGULATORY PROTEIN DCTD"/>
    <property type="match status" value="1"/>
</dbReference>
<dbReference type="InterPro" id="IPR003593">
    <property type="entry name" value="AAA+_ATPase"/>
</dbReference>
<dbReference type="SUPFAM" id="SSF46689">
    <property type="entry name" value="Homeodomain-like"/>
    <property type="match status" value="1"/>
</dbReference>
<dbReference type="Gene3D" id="3.40.50.300">
    <property type="entry name" value="P-loop containing nucleotide triphosphate hydrolases"/>
    <property type="match status" value="1"/>
</dbReference>
<dbReference type="Gene3D" id="1.10.8.60">
    <property type="match status" value="1"/>
</dbReference>
<gene>
    <name evidence="7" type="ORF">OCK72_09675</name>
</gene>
<dbReference type="InterPro" id="IPR002197">
    <property type="entry name" value="HTH_Fis"/>
</dbReference>
<dbReference type="SMART" id="SM00382">
    <property type="entry name" value="AAA"/>
    <property type="match status" value="1"/>
</dbReference>
<dbReference type="InterPro" id="IPR002078">
    <property type="entry name" value="Sigma_54_int"/>
</dbReference>
<dbReference type="EMBL" id="JAOXXL010000033">
    <property type="protein sequence ID" value="MCY7008893.1"/>
    <property type="molecule type" value="Genomic_DNA"/>
</dbReference>
<feature type="domain" description="PAS" evidence="6">
    <location>
        <begin position="68"/>
        <end position="113"/>
    </location>
</feature>
<dbReference type="Pfam" id="PF00158">
    <property type="entry name" value="Sigma54_activat"/>
    <property type="match status" value="1"/>
</dbReference>
<dbReference type="Pfam" id="PF25601">
    <property type="entry name" value="AAA_lid_14"/>
    <property type="match status" value="1"/>
</dbReference>
<dbReference type="Pfam" id="PF00989">
    <property type="entry name" value="PAS"/>
    <property type="match status" value="1"/>
</dbReference>
<dbReference type="PRINTS" id="PR01590">
    <property type="entry name" value="HTHFIS"/>
</dbReference>
<name>A0ABT4DJX5_FUSSI</name>
<dbReference type="CDD" id="cd00130">
    <property type="entry name" value="PAS"/>
    <property type="match status" value="1"/>
</dbReference>
<evidence type="ECO:0000256" key="1">
    <source>
        <dbReference type="ARBA" id="ARBA00022741"/>
    </source>
</evidence>
<keyword evidence="1" id="KW-0547">Nucleotide-binding</keyword>
<dbReference type="InterPro" id="IPR009057">
    <property type="entry name" value="Homeodomain-like_sf"/>
</dbReference>
<accession>A0ABT4DJX5</accession>
<comment type="caution">
    <text evidence="7">The sequence shown here is derived from an EMBL/GenBank/DDBJ whole genome shotgun (WGS) entry which is preliminary data.</text>
</comment>
<dbReference type="InterPro" id="IPR027417">
    <property type="entry name" value="P-loop_NTPase"/>
</dbReference>
<dbReference type="InterPro" id="IPR000014">
    <property type="entry name" value="PAS"/>
</dbReference>
<protein>
    <submittedName>
        <fullName evidence="7">Sigma 54-interacting transcriptional regulator</fullName>
    </submittedName>
</protein>
<reference evidence="7" key="1">
    <citation type="submission" date="2022-09" db="EMBL/GenBank/DDBJ databases">
        <authorList>
            <person name="Zoaiter M."/>
        </authorList>
    </citation>
    <scope>NUCLEOTIDE SEQUENCE</scope>
    <source>
        <strain evidence="7">DSM 19848</strain>
    </source>
</reference>
<dbReference type="RefSeq" id="WP_265152648.1">
    <property type="nucleotide sequence ID" value="NZ_JAOXXL010000033.1"/>
</dbReference>
<dbReference type="InterPro" id="IPR013767">
    <property type="entry name" value="PAS_fold"/>
</dbReference>
<dbReference type="InterPro" id="IPR025944">
    <property type="entry name" value="Sigma_54_int_dom_CS"/>
</dbReference>